<keyword evidence="1" id="KW-0479">Metal-binding</keyword>
<proteinExistence type="inferred from homology"/>
<comment type="function">
    <text evidence="1">Acts in a DNA repair pathway for removal of UV-induced DNA damage that is distinct from classical nucleotide excision repair and in repair of ionizing radiation damage. Functions in homologous recombination repair of DNA double strand breaks and in recovery of stalled replication forks.</text>
</comment>
<keyword evidence="1" id="KW-0862">Zinc</keyword>
<keyword evidence="1" id="KW-0234">DNA repair</keyword>
<keyword evidence="1" id="KW-0833">Ubl conjugation pathway</keyword>
<dbReference type="Proteomes" id="UP001497383">
    <property type="component" value="Chromosome 7"/>
</dbReference>
<evidence type="ECO:0000256" key="1">
    <source>
        <dbReference type="RuleBase" id="RU368018"/>
    </source>
</evidence>
<name>A0ABP0ZSU0_9ASCO</name>
<keyword evidence="1" id="KW-0539">Nucleus</keyword>
<dbReference type="Gene3D" id="3.90.1150.220">
    <property type="match status" value="1"/>
</dbReference>
<dbReference type="EMBL" id="OZ022411">
    <property type="protein sequence ID" value="CAK9441559.1"/>
    <property type="molecule type" value="Genomic_DNA"/>
</dbReference>
<sequence>MALNEIHRVLLTYVRSVKSISLENLLDAFQFMCSRLAPPEEDDPVAGNRESLEEYIRKINAEITKQGFKIDRKNDELNGTLYFIFINTVIDDVTKQNTSYSIAELVAIKKIIENIVEAHDYGFQVRRVVAQQVASAQMNRTLNEASSFIDKLIDDGWFDATLDEKLVLSINTLCELKQYLIDGYGVYGVDDGGKLLSCVQCKELVTLGLRSRYRQAFHRKCYEVHCRNNGMQMNEANMIRVGADPENL</sequence>
<comment type="subunit">
    <text evidence="1">Component of the Smc5-Smc6 complex.</text>
</comment>
<dbReference type="InterPro" id="IPR011513">
    <property type="entry name" value="Nse1"/>
</dbReference>
<evidence type="ECO:0000313" key="2">
    <source>
        <dbReference type="EMBL" id="CAK9441559.1"/>
    </source>
</evidence>
<reference evidence="2 3" key="1">
    <citation type="submission" date="2024-03" db="EMBL/GenBank/DDBJ databases">
        <authorList>
            <person name="Brejova B."/>
        </authorList>
    </citation>
    <scope>NUCLEOTIDE SEQUENCE [LARGE SCALE GENOMIC DNA]</scope>
    <source>
        <strain evidence="2 3">CBS 14171</strain>
    </source>
</reference>
<comment type="catalytic activity">
    <reaction evidence="1">
        <text>S-ubiquitinyl-[E2 ubiquitin-conjugating enzyme]-L-cysteine + [acceptor protein]-L-lysine = [E2 ubiquitin-conjugating enzyme]-L-cysteine + N(6)-ubiquitinyl-[acceptor protein]-L-lysine.</text>
        <dbReference type="EC" id="2.3.2.27"/>
    </reaction>
</comment>
<dbReference type="Pfam" id="PF07574">
    <property type="entry name" value="SMC_Nse1"/>
    <property type="match status" value="1"/>
</dbReference>
<dbReference type="RefSeq" id="XP_066832365.1">
    <property type="nucleotide sequence ID" value="XM_066975758.1"/>
</dbReference>
<comment type="subcellular location">
    <subcellularLocation>
        <location evidence="1">Nucleus</location>
    </subcellularLocation>
</comment>
<dbReference type="EC" id="2.3.2.27" evidence="1"/>
<keyword evidence="1" id="KW-0863">Zinc-finger</keyword>
<keyword evidence="3" id="KW-1185">Reference proteome</keyword>
<keyword evidence="1" id="KW-0808">Transferase</keyword>
<accession>A0ABP0ZSU0</accession>
<evidence type="ECO:0000313" key="3">
    <source>
        <dbReference type="Proteomes" id="UP001497383"/>
    </source>
</evidence>
<dbReference type="GeneID" id="92210623"/>
<dbReference type="PANTHER" id="PTHR20973:SF0">
    <property type="entry name" value="NON-STRUCTURAL MAINTENANCE OF CHROMOSOMES ELEMENT 1 HOMOLOG"/>
    <property type="match status" value="1"/>
</dbReference>
<keyword evidence="1" id="KW-0233">DNA recombination</keyword>
<gene>
    <name evidence="2" type="ORF">LODBEIA_P54270</name>
</gene>
<dbReference type="Gene3D" id="1.10.10.10">
    <property type="entry name" value="Winged helix-like DNA-binding domain superfamily/Winged helix DNA-binding domain"/>
    <property type="match status" value="1"/>
</dbReference>
<protein>
    <recommendedName>
        <fullName evidence="1">Non-structural maintenance of chromosomes element 1 homolog</fullName>
        <ecNumber evidence="1">2.3.2.27</ecNumber>
    </recommendedName>
</protein>
<comment type="similarity">
    <text evidence="1">Belongs to the NSE1 family.</text>
</comment>
<dbReference type="PANTHER" id="PTHR20973">
    <property type="entry name" value="NON-SMC ELEMENT 1-RELATED"/>
    <property type="match status" value="1"/>
</dbReference>
<dbReference type="InterPro" id="IPR036388">
    <property type="entry name" value="WH-like_DNA-bd_sf"/>
</dbReference>
<keyword evidence="1" id="KW-0227">DNA damage</keyword>
<organism evidence="2 3">
    <name type="scientific">Lodderomyces beijingensis</name>
    <dbReference type="NCBI Taxonomy" id="1775926"/>
    <lineage>
        <taxon>Eukaryota</taxon>
        <taxon>Fungi</taxon>
        <taxon>Dikarya</taxon>
        <taxon>Ascomycota</taxon>
        <taxon>Saccharomycotina</taxon>
        <taxon>Pichiomycetes</taxon>
        <taxon>Debaryomycetaceae</taxon>
        <taxon>Candida/Lodderomyces clade</taxon>
        <taxon>Lodderomyces</taxon>
    </lineage>
</organism>